<dbReference type="OrthoDB" id="9930680at2"/>
<evidence type="ECO:0000313" key="1">
    <source>
        <dbReference type="EMBL" id="AWY00621.1"/>
    </source>
</evidence>
<dbReference type="EMBL" id="CP016181">
    <property type="protein sequence ID" value="AWY00621.1"/>
    <property type="molecule type" value="Genomic_DNA"/>
</dbReference>
<protein>
    <submittedName>
        <fullName evidence="1">Uncharacterized protein</fullName>
    </submittedName>
</protein>
<proteinExistence type="predicted"/>
<dbReference type="Proteomes" id="UP000249898">
    <property type="component" value="Chromosome"/>
</dbReference>
<organism evidence="1 2">
    <name type="scientific">Marinomonas primoryensis</name>
    <dbReference type="NCBI Taxonomy" id="178399"/>
    <lineage>
        <taxon>Bacteria</taxon>
        <taxon>Pseudomonadati</taxon>
        <taxon>Pseudomonadota</taxon>
        <taxon>Gammaproteobacteria</taxon>
        <taxon>Oceanospirillales</taxon>
        <taxon>Oceanospirillaceae</taxon>
        <taxon>Marinomonas</taxon>
    </lineage>
</organism>
<reference evidence="1 2" key="1">
    <citation type="submission" date="2016-06" db="EMBL/GenBank/DDBJ databases">
        <title>The sequenced genome of the ice-adhering bacterium Marinomonas primoryensis, from Antarctica.</title>
        <authorList>
            <person name="Graham L."/>
            <person name="Vance T.D.R."/>
            <person name="Davies P.L."/>
        </authorList>
    </citation>
    <scope>NUCLEOTIDE SEQUENCE [LARGE SCALE GENOMIC DNA]</scope>
    <source>
        <strain evidence="1 2">AceL</strain>
    </source>
</reference>
<dbReference type="AlphaFoldDB" id="A0A2Z4PSR4"/>
<evidence type="ECO:0000313" key="2">
    <source>
        <dbReference type="Proteomes" id="UP000249898"/>
    </source>
</evidence>
<sequence>MKIIKAVIAAYYWSKSISLSSSEKYEEALDYLKKTSKFRKVFDEEFFLHQGFLLGSTGHSDSSIKSLKKAIEYSMSEKSKLNIDEKIYLKNYATMIASFLDVHGVPFQINDAYNTNNVSSHLKEKFRYKKSLVKI</sequence>
<dbReference type="Gene3D" id="1.25.40.10">
    <property type="entry name" value="Tetratricopeptide repeat domain"/>
    <property type="match status" value="1"/>
</dbReference>
<gene>
    <name evidence="1" type="ORF">A8139_11965</name>
</gene>
<dbReference type="RefSeq" id="WP_112138399.1">
    <property type="nucleotide sequence ID" value="NZ_CP016181.1"/>
</dbReference>
<accession>A0A2Z4PSR4</accession>
<name>A0A2Z4PSR4_9GAMM</name>
<dbReference type="InterPro" id="IPR011990">
    <property type="entry name" value="TPR-like_helical_dom_sf"/>
</dbReference>